<dbReference type="InterPro" id="IPR023347">
    <property type="entry name" value="Lysozyme_dom_sf"/>
</dbReference>
<keyword evidence="3" id="KW-0326">Glycosidase</keyword>
<keyword evidence="5" id="KW-1185">Reference proteome</keyword>
<sequence length="126" mass="14487">MDLLDDLKRHEGFSSHPYRCPAGVLTIGYGFTYLTREEAHMVLKTRVKHLRNQLLPYMATLSPARQDVLVNMAFNLGVEGLFKFRRMWAAIRAQNFDLAATEMLDSKWARQVGGRAKELSEKMRKG</sequence>
<evidence type="ECO:0000313" key="5">
    <source>
        <dbReference type="Proteomes" id="UP000199073"/>
    </source>
</evidence>
<comment type="similarity">
    <text evidence="3">Belongs to the glycosyl hydrolase 24 family.</text>
</comment>
<evidence type="ECO:0000256" key="3">
    <source>
        <dbReference type="RuleBase" id="RU003788"/>
    </source>
</evidence>
<dbReference type="Proteomes" id="UP000199073">
    <property type="component" value="Unassembled WGS sequence"/>
</dbReference>
<dbReference type="GO" id="GO:0009253">
    <property type="term" value="P:peptidoglycan catabolic process"/>
    <property type="evidence" value="ECO:0007669"/>
    <property type="project" value="InterPro"/>
</dbReference>
<accession>A0A1H0UV03</accession>
<dbReference type="Pfam" id="PF00959">
    <property type="entry name" value="Phage_lysozyme"/>
    <property type="match status" value="1"/>
</dbReference>
<dbReference type="EC" id="3.2.1.17" evidence="3"/>
<dbReference type="SUPFAM" id="SSF53955">
    <property type="entry name" value="Lysozyme-like"/>
    <property type="match status" value="1"/>
</dbReference>
<dbReference type="OrthoDB" id="5323745at2"/>
<dbReference type="InterPro" id="IPR002196">
    <property type="entry name" value="Glyco_hydro_24"/>
</dbReference>
<dbReference type="PANTHER" id="PTHR37406:SF1">
    <property type="entry name" value="T4-TYPE LYSOZYME 1-RELATED"/>
    <property type="match status" value="1"/>
</dbReference>
<dbReference type="GO" id="GO:0016998">
    <property type="term" value="P:cell wall macromolecule catabolic process"/>
    <property type="evidence" value="ECO:0007669"/>
    <property type="project" value="InterPro"/>
</dbReference>
<dbReference type="AlphaFoldDB" id="A0A1H0UV03"/>
<dbReference type="GO" id="GO:0003796">
    <property type="term" value="F:lysozyme activity"/>
    <property type="evidence" value="ECO:0007669"/>
    <property type="project" value="UniProtKB-EC"/>
</dbReference>
<organism evidence="4 5">
    <name type="scientific">Desulforhopalus singaporensis</name>
    <dbReference type="NCBI Taxonomy" id="91360"/>
    <lineage>
        <taxon>Bacteria</taxon>
        <taxon>Pseudomonadati</taxon>
        <taxon>Thermodesulfobacteriota</taxon>
        <taxon>Desulfobulbia</taxon>
        <taxon>Desulfobulbales</taxon>
        <taxon>Desulfocapsaceae</taxon>
        <taxon>Desulforhopalus</taxon>
    </lineage>
</organism>
<dbReference type="EMBL" id="FNJI01000036">
    <property type="protein sequence ID" value="SDP70000.1"/>
    <property type="molecule type" value="Genomic_DNA"/>
</dbReference>
<keyword evidence="1 3" id="KW-0929">Antimicrobial</keyword>
<protein>
    <recommendedName>
        <fullName evidence="3">Lysozyme</fullName>
        <ecNumber evidence="3">3.2.1.17</ecNumber>
    </recommendedName>
</protein>
<dbReference type="RefSeq" id="WP_092225614.1">
    <property type="nucleotide sequence ID" value="NZ_FNJI01000036.1"/>
</dbReference>
<dbReference type="GO" id="GO:0042742">
    <property type="term" value="P:defense response to bacterium"/>
    <property type="evidence" value="ECO:0007669"/>
    <property type="project" value="UniProtKB-KW"/>
</dbReference>
<dbReference type="InterPro" id="IPR023346">
    <property type="entry name" value="Lysozyme-like_dom_sf"/>
</dbReference>
<evidence type="ECO:0000256" key="1">
    <source>
        <dbReference type="ARBA" id="ARBA00022529"/>
    </source>
</evidence>
<proteinExistence type="inferred from homology"/>
<dbReference type="InterPro" id="IPR052619">
    <property type="entry name" value="Phage_lysozyme-like"/>
</dbReference>
<dbReference type="PANTHER" id="PTHR37406">
    <property type="entry name" value="T4-TYPE LYSOZYME 1-RELATED"/>
    <property type="match status" value="1"/>
</dbReference>
<evidence type="ECO:0000313" key="4">
    <source>
        <dbReference type="EMBL" id="SDP70000.1"/>
    </source>
</evidence>
<evidence type="ECO:0000256" key="2">
    <source>
        <dbReference type="ARBA" id="ARBA00022638"/>
    </source>
</evidence>
<dbReference type="Gene3D" id="1.10.530.40">
    <property type="match status" value="2"/>
</dbReference>
<dbReference type="STRING" id="91360.SAMN05660330_03738"/>
<keyword evidence="3" id="KW-0378">Hydrolase</keyword>
<dbReference type="GO" id="GO:0031640">
    <property type="term" value="P:killing of cells of another organism"/>
    <property type="evidence" value="ECO:0007669"/>
    <property type="project" value="UniProtKB-KW"/>
</dbReference>
<comment type="catalytic activity">
    <reaction evidence="3">
        <text>Hydrolysis of (1-&gt;4)-beta-linkages between N-acetylmuramic acid and N-acetyl-D-glucosamine residues in a peptidoglycan and between N-acetyl-D-glucosamine residues in chitodextrins.</text>
        <dbReference type="EC" id="3.2.1.17"/>
    </reaction>
</comment>
<reference evidence="4 5" key="1">
    <citation type="submission" date="2016-10" db="EMBL/GenBank/DDBJ databases">
        <authorList>
            <person name="de Groot N.N."/>
        </authorList>
    </citation>
    <scope>NUCLEOTIDE SEQUENCE [LARGE SCALE GENOMIC DNA]</scope>
    <source>
        <strain evidence="4 5">DSM 12130</strain>
    </source>
</reference>
<name>A0A1H0UV03_9BACT</name>
<gene>
    <name evidence="4" type="ORF">SAMN05660330_03738</name>
</gene>
<keyword evidence="2 3" id="KW-0081">Bacteriolytic enzyme</keyword>